<keyword evidence="3" id="KW-1185">Reference proteome</keyword>
<accession>A0A840TSE1</accession>
<evidence type="ECO:0000259" key="1">
    <source>
        <dbReference type="Pfam" id="PF00149"/>
    </source>
</evidence>
<dbReference type="PANTHER" id="PTHR37844">
    <property type="entry name" value="SER/THR PROTEIN PHOSPHATASE SUPERFAMILY (AFU_ORTHOLOGUE AFUA_1G14840)"/>
    <property type="match status" value="1"/>
</dbReference>
<dbReference type="AlphaFoldDB" id="A0A840TSE1"/>
<dbReference type="Gene3D" id="3.60.21.10">
    <property type="match status" value="1"/>
</dbReference>
<proteinExistence type="predicted"/>
<name>A0A840TSE1_9BACT</name>
<evidence type="ECO:0000313" key="2">
    <source>
        <dbReference type="EMBL" id="MBB5282619.1"/>
    </source>
</evidence>
<dbReference type="Pfam" id="PF00149">
    <property type="entry name" value="Metallophos"/>
    <property type="match status" value="1"/>
</dbReference>
<dbReference type="SUPFAM" id="SSF56300">
    <property type="entry name" value="Metallo-dependent phosphatases"/>
    <property type="match status" value="1"/>
</dbReference>
<dbReference type="InterPro" id="IPR029052">
    <property type="entry name" value="Metallo-depent_PP-like"/>
</dbReference>
<feature type="domain" description="Calcineurin-like phosphoesterase" evidence="1">
    <location>
        <begin position="2"/>
        <end position="216"/>
    </location>
</feature>
<dbReference type="EMBL" id="JACHGF010000001">
    <property type="protein sequence ID" value="MBB5282619.1"/>
    <property type="molecule type" value="Genomic_DNA"/>
</dbReference>
<dbReference type="PANTHER" id="PTHR37844:SF1">
    <property type="entry name" value="CALCINEURIN-LIKE PHOSPHOESTERASE DOMAIN-CONTAINING PROTEIN"/>
    <property type="match status" value="1"/>
</dbReference>
<dbReference type="Proteomes" id="UP000557307">
    <property type="component" value="Unassembled WGS sequence"/>
</dbReference>
<protein>
    <submittedName>
        <fullName evidence="2">3',5'-cyclic AMP phosphodiesterase CpdA</fullName>
    </submittedName>
</protein>
<evidence type="ECO:0000313" key="3">
    <source>
        <dbReference type="Proteomes" id="UP000557307"/>
    </source>
</evidence>
<reference evidence="2 3" key="1">
    <citation type="submission" date="2020-08" db="EMBL/GenBank/DDBJ databases">
        <title>Genomic Encyclopedia of Type Strains, Phase IV (KMG-IV): sequencing the most valuable type-strain genomes for metagenomic binning, comparative biology and taxonomic classification.</title>
        <authorList>
            <person name="Goeker M."/>
        </authorList>
    </citation>
    <scope>NUCLEOTIDE SEQUENCE [LARGE SCALE GENOMIC DNA]</scope>
    <source>
        <strain evidence="2 3">DSM 105074</strain>
    </source>
</reference>
<comment type="caution">
    <text evidence="2">The sequence shown here is derived from an EMBL/GenBank/DDBJ whole genome shotgun (WGS) entry which is preliminary data.</text>
</comment>
<gene>
    <name evidence="2" type="ORF">HNQ92_000740</name>
</gene>
<sequence>MTIQYLSDLHLEFRENAEYLKANPIPPRAEVLVLAGDVVPFQYLDQHKWFFKYLSDHFKSTYWLPGNHEYYQSDAAYRSGTLHEKIRSNVFLVNNLALTLGQARLLFSTLWGHIGPAHDYLLEANVSDFHRIRYQGKRFSARYFNELHADSMAFLSRVLAEAHPGPTLVATHHVPTLLNYPSQYQGSLLNEAFAVELHDFIESTSADYWIYGHHHSKVPDFSIGRTRLLTNQLGYVQLGEHRGFDAGRVLEL</sequence>
<dbReference type="GO" id="GO:0016787">
    <property type="term" value="F:hydrolase activity"/>
    <property type="evidence" value="ECO:0007669"/>
    <property type="project" value="InterPro"/>
</dbReference>
<organism evidence="2 3">
    <name type="scientific">Rhabdobacter roseus</name>
    <dbReference type="NCBI Taxonomy" id="1655419"/>
    <lineage>
        <taxon>Bacteria</taxon>
        <taxon>Pseudomonadati</taxon>
        <taxon>Bacteroidota</taxon>
        <taxon>Cytophagia</taxon>
        <taxon>Cytophagales</taxon>
        <taxon>Cytophagaceae</taxon>
        <taxon>Rhabdobacter</taxon>
    </lineage>
</organism>
<dbReference type="RefSeq" id="WP_184171048.1">
    <property type="nucleotide sequence ID" value="NZ_JACHGF010000001.1"/>
</dbReference>
<dbReference type="InterPro" id="IPR004843">
    <property type="entry name" value="Calcineurin-like_PHP"/>
</dbReference>